<dbReference type="EMBL" id="JBHTMX010000085">
    <property type="protein sequence ID" value="MFD1332421.1"/>
    <property type="molecule type" value="Genomic_DNA"/>
</dbReference>
<dbReference type="InterPro" id="IPR029058">
    <property type="entry name" value="AB_hydrolase_fold"/>
</dbReference>
<evidence type="ECO:0000256" key="2">
    <source>
        <dbReference type="ARBA" id="ARBA00022670"/>
    </source>
</evidence>
<keyword evidence="2" id="KW-0645">Protease</keyword>
<keyword evidence="3" id="KW-0378">Hydrolase</keyword>
<dbReference type="PROSITE" id="PS00708">
    <property type="entry name" value="PRO_ENDOPEP_SER"/>
    <property type="match status" value="1"/>
</dbReference>
<dbReference type="Pfam" id="PF00326">
    <property type="entry name" value="Peptidase_S9"/>
    <property type="match status" value="1"/>
</dbReference>
<dbReference type="PRINTS" id="PR00862">
    <property type="entry name" value="PROLIGOPTASE"/>
</dbReference>
<dbReference type="Gene3D" id="3.40.50.1820">
    <property type="entry name" value="alpha/beta hydrolase"/>
    <property type="match status" value="1"/>
</dbReference>
<dbReference type="PANTHER" id="PTHR11757">
    <property type="entry name" value="PROTEASE FAMILY S9A OLIGOPEPTIDASE"/>
    <property type="match status" value="1"/>
</dbReference>
<name>A0ABW3Z854_9HYPH</name>
<dbReference type="InterPro" id="IPR051543">
    <property type="entry name" value="Serine_Peptidase_S9A"/>
</dbReference>
<dbReference type="InterPro" id="IPR001375">
    <property type="entry name" value="Peptidase_S9_cat"/>
</dbReference>
<dbReference type="Proteomes" id="UP001597171">
    <property type="component" value="Unassembled WGS sequence"/>
</dbReference>
<organism evidence="8 9">
    <name type="scientific">Methylopila musalis</name>
    <dbReference type="NCBI Taxonomy" id="1134781"/>
    <lineage>
        <taxon>Bacteria</taxon>
        <taxon>Pseudomonadati</taxon>
        <taxon>Pseudomonadota</taxon>
        <taxon>Alphaproteobacteria</taxon>
        <taxon>Hyphomicrobiales</taxon>
        <taxon>Methylopilaceae</taxon>
        <taxon>Methylopila</taxon>
    </lineage>
</organism>
<comment type="similarity">
    <text evidence="1">Belongs to the peptidase S9A family.</text>
</comment>
<evidence type="ECO:0000256" key="4">
    <source>
        <dbReference type="ARBA" id="ARBA00022825"/>
    </source>
</evidence>
<evidence type="ECO:0000259" key="6">
    <source>
        <dbReference type="Pfam" id="PF00326"/>
    </source>
</evidence>
<keyword evidence="4" id="KW-0720">Serine protease</keyword>
<dbReference type="PANTHER" id="PTHR11757:SF19">
    <property type="entry name" value="PROLYL ENDOPEPTIDASE-LIKE"/>
    <property type="match status" value="1"/>
</dbReference>
<protein>
    <submittedName>
        <fullName evidence="8">S9 family peptidase</fullName>
    </submittedName>
</protein>
<dbReference type="Gene3D" id="2.130.10.120">
    <property type="entry name" value="Prolyl oligopeptidase, N-terminal domain"/>
    <property type="match status" value="1"/>
</dbReference>
<accession>A0ABW3Z854</accession>
<dbReference type="RefSeq" id="WP_378775637.1">
    <property type="nucleotide sequence ID" value="NZ_JBHTMX010000085.1"/>
</dbReference>
<evidence type="ECO:0000313" key="9">
    <source>
        <dbReference type="Proteomes" id="UP001597171"/>
    </source>
</evidence>
<feature type="domain" description="Peptidase S9A N-terminal" evidence="7">
    <location>
        <begin position="11"/>
        <end position="428"/>
    </location>
</feature>
<dbReference type="InterPro" id="IPR023302">
    <property type="entry name" value="Pept_S9A_N"/>
</dbReference>
<reference evidence="9" key="1">
    <citation type="journal article" date="2019" name="Int. J. Syst. Evol. Microbiol.">
        <title>The Global Catalogue of Microorganisms (GCM) 10K type strain sequencing project: providing services to taxonomists for standard genome sequencing and annotation.</title>
        <authorList>
            <consortium name="The Broad Institute Genomics Platform"/>
            <consortium name="The Broad Institute Genome Sequencing Center for Infectious Disease"/>
            <person name="Wu L."/>
            <person name="Ma J."/>
        </authorList>
    </citation>
    <scope>NUCLEOTIDE SEQUENCE [LARGE SCALE GENOMIC DNA]</scope>
    <source>
        <strain evidence="9">CCUG 61696</strain>
    </source>
</reference>
<keyword evidence="9" id="KW-1185">Reference proteome</keyword>
<evidence type="ECO:0000256" key="1">
    <source>
        <dbReference type="ARBA" id="ARBA00005228"/>
    </source>
</evidence>
<proteinExistence type="inferred from homology"/>
<dbReference type="SUPFAM" id="SSF50993">
    <property type="entry name" value="Peptidase/esterase 'gauge' domain"/>
    <property type="match status" value="1"/>
</dbReference>
<dbReference type="SUPFAM" id="SSF53474">
    <property type="entry name" value="alpha/beta-Hydrolases"/>
    <property type="match status" value="1"/>
</dbReference>
<dbReference type="Pfam" id="PF02897">
    <property type="entry name" value="Peptidase_S9_N"/>
    <property type="match status" value="1"/>
</dbReference>
<evidence type="ECO:0000256" key="5">
    <source>
        <dbReference type="SAM" id="MobiDB-lite"/>
    </source>
</evidence>
<feature type="region of interest" description="Disordered" evidence="5">
    <location>
        <begin position="1"/>
        <end position="21"/>
    </location>
</feature>
<sequence>MTSDAARPPLPRAERRPSAREVHGVRLEDPFAWLRADNWQEVMRRPEALPADIRAYLEAENAHAAALFKPLEPLTTALVAEMRGRIKEDDSSVPTRDGPFDYAVRYRAGGQHPLVTRRPTGGSDAEETVLLDGDALAEGRAFFQLGSWAPSPDHRLLAWSADEAGSEFLTIRVRDLATGADLPDVTPDATGAAVWSADGSGFWYVRLDEQHRALEVWRHRLGTPAAEDELVYREAEAGWFVGVEETRSGAFCVVTISDHDTSEARLIDRADLANAPRLVAARQAGLRYEIDHHPSLDGRSTLILRTNAGGAVDFKLVRLPADAENADIAAADEIIPHRPGVYVLDHAVTARHLTRLEREDGLPRIVVRRLDDGEEHAIAFPEEAYSLGLIAGPTFDTDLTRFVYSSPATPSETWDYDMASRDRTLRKRQEIPSGHDPEAYVVRRLQATAPDGAQVPVTVIHKSGLALDGRAPCLLYGYGAYGISMPASFSGGRLSLVDRGVVYAIAHIRGGADKGWGWYLDGKLANKPNTFTDFIAAAEHLAAEGFTAPGRIVAHGGSAGGMLMGAVANLRPELFAGVLAEVPFVDVLTTMLDDTLPLTPPEWPEWGDPIRDPEAFARIRSYSPVDNVRPTDYPAILALAGLTDPRVTYWEPAKWIARLREATTSGRPIALRTNMDAGHGGASGRFDRLEEVALAYAFALASVGHPDAAAAEGFETAKGFEASGS</sequence>
<feature type="compositionally biased region" description="Basic and acidic residues" evidence="5">
    <location>
        <begin position="12"/>
        <end position="21"/>
    </location>
</feature>
<evidence type="ECO:0000256" key="3">
    <source>
        <dbReference type="ARBA" id="ARBA00022801"/>
    </source>
</evidence>
<evidence type="ECO:0000259" key="7">
    <source>
        <dbReference type="Pfam" id="PF02897"/>
    </source>
</evidence>
<evidence type="ECO:0000313" key="8">
    <source>
        <dbReference type="EMBL" id="MFD1332421.1"/>
    </source>
</evidence>
<dbReference type="InterPro" id="IPR002470">
    <property type="entry name" value="Peptidase_S9A"/>
</dbReference>
<comment type="caution">
    <text evidence="8">The sequence shown here is derived from an EMBL/GenBank/DDBJ whole genome shotgun (WGS) entry which is preliminary data.</text>
</comment>
<dbReference type="InterPro" id="IPR002471">
    <property type="entry name" value="Pept_S9_AS"/>
</dbReference>
<feature type="domain" description="Peptidase S9 prolyl oligopeptidase catalytic" evidence="6">
    <location>
        <begin position="488"/>
        <end position="703"/>
    </location>
</feature>
<gene>
    <name evidence="8" type="ORF">ACFQ4O_10465</name>
</gene>